<evidence type="ECO:0000313" key="2">
    <source>
        <dbReference type="EMBL" id="PKC05542.1"/>
    </source>
</evidence>
<name>A0A2N0PFG3_9GLOM</name>
<evidence type="ECO:0000256" key="1">
    <source>
        <dbReference type="SAM" id="MobiDB-lite"/>
    </source>
</evidence>
<comment type="caution">
    <text evidence="2">The sequence shown here is derived from an EMBL/GenBank/DDBJ whole genome shotgun (WGS) entry which is preliminary data.</text>
</comment>
<dbReference type="EMBL" id="LLXJ01000867">
    <property type="protein sequence ID" value="PKC05542.1"/>
    <property type="molecule type" value="Genomic_DNA"/>
</dbReference>
<dbReference type="Proteomes" id="UP000232722">
    <property type="component" value="Unassembled WGS sequence"/>
</dbReference>
<sequence length="91" mass="11059">MEKINSLIWNRRNTHVKDWERALSITKNKKRYYRRQHSNTVDAPPVQDNFTDPQPRRVYTHRRIVSSPYSREGGFYNDRAHIKKSHTRYST</sequence>
<feature type="compositionally biased region" description="Basic residues" evidence="1">
    <location>
        <begin position="81"/>
        <end position="91"/>
    </location>
</feature>
<reference evidence="2 3" key="1">
    <citation type="submission" date="2016-04" db="EMBL/GenBank/DDBJ databases">
        <title>Genome analyses suggest a sexual origin of heterokaryosis in a supposedly ancient asexual fungus.</title>
        <authorList>
            <person name="Ropars J."/>
            <person name="Sedzielewska K."/>
            <person name="Noel J."/>
            <person name="Charron P."/>
            <person name="Farinelli L."/>
            <person name="Marton T."/>
            <person name="Kruger M."/>
            <person name="Pelin A."/>
            <person name="Brachmann A."/>
            <person name="Corradi N."/>
        </authorList>
    </citation>
    <scope>NUCLEOTIDE SEQUENCE [LARGE SCALE GENOMIC DNA]</scope>
    <source>
        <strain evidence="2 3">A5</strain>
    </source>
</reference>
<proteinExistence type="predicted"/>
<protein>
    <submittedName>
        <fullName evidence="2">Uncharacterized protein</fullName>
    </submittedName>
</protein>
<evidence type="ECO:0000313" key="3">
    <source>
        <dbReference type="Proteomes" id="UP000232722"/>
    </source>
</evidence>
<feature type="region of interest" description="Disordered" evidence="1">
    <location>
        <begin position="70"/>
        <end position="91"/>
    </location>
</feature>
<dbReference type="VEuPathDB" id="FungiDB:RhiirA1_535305"/>
<gene>
    <name evidence="2" type="ORF">RhiirA5_502039</name>
</gene>
<reference evidence="2 3" key="2">
    <citation type="submission" date="2017-09" db="EMBL/GenBank/DDBJ databases">
        <title>Extensive intraspecific genome diversity in a model arbuscular mycorrhizal fungus.</title>
        <authorList>
            <person name="Chen E.C."/>
            <person name="Morin E."/>
            <person name="Beaudet D."/>
            <person name="Noel J."/>
            <person name="Ndikumana S."/>
            <person name="Charron P."/>
            <person name="St-Onge C."/>
            <person name="Giorgi J."/>
            <person name="Grigoriev I.V."/>
            <person name="Roux C."/>
            <person name="Martin F.M."/>
            <person name="Corradi N."/>
        </authorList>
    </citation>
    <scope>NUCLEOTIDE SEQUENCE [LARGE SCALE GENOMIC DNA]</scope>
    <source>
        <strain evidence="2 3">A5</strain>
    </source>
</reference>
<dbReference type="AlphaFoldDB" id="A0A2N0PFG3"/>
<accession>A0A2N0PFG3</accession>
<organism evidence="2 3">
    <name type="scientific">Rhizophagus irregularis</name>
    <dbReference type="NCBI Taxonomy" id="588596"/>
    <lineage>
        <taxon>Eukaryota</taxon>
        <taxon>Fungi</taxon>
        <taxon>Fungi incertae sedis</taxon>
        <taxon>Mucoromycota</taxon>
        <taxon>Glomeromycotina</taxon>
        <taxon>Glomeromycetes</taxon>
        <taxon>Glomerales</taxon>
        <taxon>Glomeraceae</taxon>
        <taxon>Rhizophagus</taxon>
    </lineage>
</organism>